<proteinExistence type="predicted"/>
<evidence type="ECO:0000259" key="1">
    <source>
        <dbReference type="PROSITE" id="PS50878"/>
    </source>
</evidence>
<dbReference type="SUPFAM" id="SSF56672">
    <property type="entry name" value="DNA/RNA polymerases"/>
    <property type="match status" value="1"/>
</dbReference>
<sequence>MYYSFLVCPHGREGDCGVSCTVYLITCSQFNEEYIGETGRPLWALKKVGTPKCKPNKASITIMAQQLHNIIHLDGRIREIVKLSDNQCGLVSGCGTIDAIPAARLLASRETEAGAYRLSRLGKGLRPRTPVAANAVLLSEESSQAAAVTSVEFAISAGVHQGSALSPLLFVVVMDATRDLQKAVPCTLYYADDMMLACDDKDDLERQMQAWCDRLAEFGFKNVKKTNYITSDVKSRVRLH</sequence>
<dbReference type="InterPro" id="IPR000477">
    <property type="entry name" value="RT_dom"/>
</dbReference>
<name>A0A183FRF9_HELPZ</name>
<dbReference type="Gene3D" id="3.30.70.270">
    <property type="match status" value="1"/>
</dbReference>
<gene>
    <name evidence="2" type="ORF">HPBE_LOCUS10416</name>
</gene>
<dbReference type="AlphaFoldDB" id="A0A183FRF9"/>
<feature type="domain" description="Reverse transcriptase" evidence="1">
    <location>
        <begin position="1"/>
        <end position="240"/>
    </location>
</feature>
<dbReference type="Pfam" id="PF00078">
    <property type="entry name" value="RVT_1"/>
    <property type="match status" value="1"/>
</dbReference>
<accession>A0A183FRF9</accession>
<reference evidence="4" key="2">
    <citation type="submission" date="2019-09" db="UniProtKB">
        <authorList>
            <consortium name="WormBaseParasite"/>
        </authorList>
    </citation>
    <scope>IDENTIFICATION</scope>
</reference>
<keyword evidence="3" id="KW-1185">Reference proteome</keyword>
<reference evidence="2 3" key="1">
    <citation type="submission" date="2018-11" db="EMBL/GenBank/DDBJ databases">
        <authorList>
            <consortium name="Pathogen Informatics"/>
        </authorList>
    </citation>
    <scope>NUCLEOTIDE SEQUENCE [LARGE SCALE GENOMIC DNA]</scope>
</reference>
<evidence type="ECO:0000313" key="3">
    <source>
        <dbReference type="Proteomes" id="UP000050761"/>
    </source>
</evidence>
<dbReference type="OrthoDB" id="5833798at2759"/>
<dbReference type="EMBL" id="UZAH01026758">
    <property type="protein sequence ID" value="VDO84987.1"/>
    <property type="molecule type" value="Genomic_DNA"/>
</dbReference>
<dbReference type="Proteomes" id="UP000050761">
    <property type="component" value="Unassembled WGS sequence"/>
</dbReference>
<dbReference type="InterPro" id="IPR043128">
    <property type="entry name" value="Rev_trsase/Diguanyl_cyclase"/>
</dbReference>
<dbReference type="WBParaSite" id="HPBE_0001041501-mRNA-1">
    <property type="protein sequence ID" value="HPBE_0001041501-mRNA-1"/>
    <property type="gene ID" value="HPBE_0001041501"/>
</dbReference>
<evidence type="ECO:0000313" key="2">
    <source>
        <dbReference type="EMBL" id="VDO84987.1"/>
    </source>
</evidence>
<organism evidence="3 4">
    <name type="scientific">Heligmosomoides polygyrus</name>
    <name type="common">Parasitic roundworm</name>
    <dbReference type="NCBI Taxonomy" id="6339"/>
    <lineage>
        <taxon>Eukaryota</taxon>
        <taxon>Metazoa</taxon>
        <taxon>Ecdysozoa</taxon>
        <taxon>Nematoda</taxon>
        <taxon>Chromadorea</taxon>
        <taxon>Rhabditida</taxon>
        <taxon>Rhabditina</taxon>
        <taxon>Rhabditomorpha</taxon>
        <taxon>Strongyloidea</taxon>
        <taxon>Heligmosomidae</taxon>
        <taxon>Heligmosomoides</taxon>
    </lineage>
</organism>
<dbReference type="PROSITE" id="PS50878">
    <property type="entry name" value="RT_POL"/>
    <property type="match status" value="1"/>
</dbReference>
<evidence type="ECO:0000313" key="4">
    <source>
        <dbReference type="WBParaSite" id="HPBE_0001041501-mRNA-1"/>
    </source>
</evidence>
<accession>A0A3P7ZLA5</accession>
<dbReference type="InterPro" id="IPR043502">
    <property type="entry name" value="DNA/RNA_pol_sf"/>
</dbReference>
<protein>
    <submittedName>
        <fullName evidence="4">Reverse transcriptase domain-containing protein</fullName>
    </submittedName>
</protein>